<feature type="coiled-coil region" evidence="2">
    <location>
        <begin position="461"/>
        <end position="488"/>
    </location>
</feature>
<feature type="region of interest" description="Disordered" evidence="3">
    <location>
        <begin position="500"/>
        <end position="527"/>
    </location>
</feature>
<keyword evidence="7" id="KW-1185">Reference proteome</keyword>
<evidence type="ECO:0000259" key="4">
    <source>
        <dbReference type="PROSITE" id="PS50222"/>
    </source>
</evidence>
<feature type="compositionally biased region" description="Basic and acidic residues" evidence="3">
    <location>
        <begin position="429"/>
        <end position="438"/>
    </location>
</feature>
<dbReference type="EMBL" id="CAADRA010006988">
    <property type="protein sequence ID" value="VFT97888.1"/>
    <property type="molecule type" value="Genomic_DNA"/>
</dbReference>
<evidence type="ECO:0000256" key="1">
    <source>
        <dbReference type="ARBA" id="ARBA00022837"/>
    </source>
</evidence>
<protein>
    <submittedName>
        <fullName evidence="6">Aste57867_21216 protein</fullName>
    </submittedName>
</protein>
<dbReference type="Gene3D" id="1.20.5.190">
    <property type="match status" value="1"/>
</dbReference>
<feature type="compositionally biased region" description="Acidic residues" evidence="3">
    <location>
        <begin position="408"/>
        <end position="420"/>
    </location>
</feature>
<dbReference type="InterPro" id="IPR011992">
    <property type="entry name" value="EF-hand-dom_pair"/>
</dbReference>
<proteinExistence type="predicted"/>
<dbReference type="InterPro" id="IPR002048">
    <property type="entry name" value="EF_hand_dom"/>
</dbReference>
<keyword evidence="2" id="KW-0175">Coiled coil</keyword>
<feature type="region of interest" description="Disordered" evidence="3">
    <location>
        <begin position="547"/>
        <end position="587"/>
    </location>
</feature>
<feature type="region of interest" description="Disordered" evidence="3">
    <location>
        <begin position="408"/>
        <end position="438"/>
    </location>
</feature>
<dbReference type="EMBL" id="VJMH01006962">
    <property type="protein sequence ID" value="KAF0686996.1"/>
    <property type="molecule type" value="Genomic_DNA"/>
</dbReference>
<evidence type="ECO:0000256" key="2">
    <source>
        <dbReference type="SAM" id="Coils"/>
    </source>
</evidence>
<gene>
    <name evidence="6" type="primary">Aste57867_21216</name>
    <name evidence="5" type="ORF">As57867_021148</name>
    <name evidence="6" type="ORF">ASTE57867_21216</name>
</gene>
<dbReference type="AlphaFoldDB" id="A0A485LHM7"/>
<dbReference type="Proteomes" id="UP000332933">
    <property type="component" value="Unassembled WGS sequence"/>
</dbReference>
<name>A0A485LHM7_9STRA</name>
<dbReference type="SMART" id="SM00015">
    <property type="entry name" value="IQ"/>
    <property type="match status" value="2"/>
</dbReference>
<sequence>MLPLLRSPDMAAAVSTSRAFSKTKESRMSRHRAQQAAFVEEEGLDHESSIPREYYVVETHAIPKYSNQYASVFNGSMWETVIFPSLHPHTRAEVLHLKDAMRKMEAKLHGAEPTVAYTAAHSEKEWAIYSLCFGELIRQMKFVCRDQSALLQEIQTCLDNIFQRVVATMKAVEAAAAMQAMAPVAPTPLPSSSCVVVEAAKQTEEPAVDSSDAADVDDASSETEEFICAFCYELCRDPKKESTRRSTLLDNIQMKRLSVDIGSDARKLKCIGKLQAVYRGYRVRKQQMHSTRIKQRLNAVLIIQRKFRGYLECKRATNRRRVLAVWKKRANQLSAIQSLQRSARKFLKRSNTSKVNKLGDVLGAFKRSDAEVAEKIQQKAQEVARLTESMQVYHAQVRGIEELLESDEPVSADDDKDDDAAAAAQEEGEAPHVPHADEPRFHLDMLCANVGRGLRMIHERASRMRARESQLELELVEARRRMSEMEFQAAAAAAAAATAVGREEEDDEDDWHLPQAADDDAGAGREDEISTARELIDSIKSIRTTRHWHMGSRRGSNASDIASSVHGDGTDSSAHTSRRQLHAPEEGHATASLLSRIRADSNVQSRAPRQLLWLKQLIVDIYDTLVAAAKEERGATPLHFALSLSPTEYLQVRELDSASNVCDTVYQHFQCHFGLPPLVDQAISDLAISVQAHATADDDVLLFQSFLNGARPKADLLFFCHVRSLCAGADDATHRVPALDPRSSHREVIDVPHALKLAHLLFRVNDVDGAAAQYDQFEALLRRCILHTSPLVRRIDAVFELVYFTDFFDLLCRVHADARLACLYALWVADRFEEIDLDGDGVISCDEFVRHVAQLPHAPTARELRQIFQHATYHMNKGVAPHMPFDVFKATMLRLLHTKQLQASHLHVGQNPALQRQIAHSIRVVHTIGRIWHEKKETLEMHLDTMFERCGLQRNLAAYLLHLRTQLEELLLAQPIVVETSVDAWDKYATIVCVLLALRAKREGLVHVAESHIAELEQVWLLKDKTDEPAKSNMVLVPLPVKAMRPQHAASERGMARRSRWTSL</sequence>
<dbReference type="PROSITE" id="PS00018">
    <property type="entry name" value="EF_HAND_1"/>
    <property type="match status" value="1"/>
</dbReference>
<dbReference type="Gene3D" id="1.10.238.10">
    <property type="entry name" value="EF-hand"/>
    <property type="match status" value="1"/>
</dbReference>
<dbReference type="Pfam" id="PF00612">
    <property type="entry name" value="IQ"/>
    <property type="match status" value="1"/>
</dbReference>
<dbReference type="GO" id="GO:0005509">
    <property type="term" value="F:calcium ion binding"/>
    <property type="evidence" value="ECO:0007669"/>
    <property type="project" value="InterPro"/>
</dbReference>
<evidence type="ECO:0000256" key="3">
    <source>
        <dbReference type="SAM" id="MobiDB-lite"/>
    </source>
</evidence>
<keyword evidence="1" id="KW-0106">Calcium</keyword>
<organism evidence="6 7">
    <name type="scientific">Aphanomyces stellatus</name>
    <dbReference type="NCBI Taxonomy" id="120398"/>
    <lineage>
        <taxon>Eukaryota</taxon>
        <taxon>Sar</taxon>
        <taxon>Stramenopiles</taxon>
        <taxon>Oomycota</taxon>
        <taxon>Saprolegniomycetes</taxon>
        <taxon>Saprolegniales</taxon>
        <taxon>Verrucalvaceae</taxon>
        <taxon>Aphanomyces</taxon>
    </lineage>
</organism>
<dbReference type="PANTHER" id="PTHR34894:SF5">
    <property type="entry name" value="EF-HAND DOMAIN-CONTAINING PROTEIN"/>
    <property type="match status" value="1"/>
</dbReference>
<dbReference type="InterPro" id="IPR000048">
    <property type="entry name" value="IQ_motif_EF-hand-BS"/>
</dbReference>
<evidence type="ECO:0000313" key="5">
    <source>
        <dbReference type="EMBL" id="KAF0686996.1"/>
    </source>
</evidence>
<reference evidence="6 7" key="1">
    <citation type="submission" date="2019-03" db="EMBL/GenBank/DDBJ databases">
        <authorList>
            <person name="Gaulin E."/>
            <person name="Dumas B."/>
        </authorList>
    </citation>
    <scope>NUCLEOTIDE SEQUENCE [LARGE SCALE GENOMIC DNA]</scope>
    <source>
        <strain evidence="6">CBS 568.67</strain>
    </source>
</reference>
<dbReference type="PROSITE" id="PS50222">
    <property type="entry name" value="EF_HAND_2"/>
    <property type="match status" value="1"/>
</dbReference>
<dbReference type="SUPFAM" id="SSF47473">
    <property type="entry name" value="EF-hand"/>
    <property type="match status" value="1"/>
</dbReference>
<dbReference type="OrthoDB" id="1927454at2759"/>
<reference evidence="5" key="2">
    <citation type="submission" date="2019-06" db="EMBL/GenBank/DDBJ databases">
        <title>Genomics analysis of Aphanomyces spp. identifies a new class of oomycete effector associated with host adaptation.</title>
        <authorList>
            <person name="Gaulin E."/>
        </authorList>
    </citation>
    <scope>NUCLEOTIDE SEQUENCE</scope>
    <source>
        <strain evidence="5">CBS 578.67</strain>
    </source>
</reference>
<evidence type="ECO:0000313" key="7">
    <source>
        <dbReference type="Proteomes" id="UP000332933"/>
    </source>
</evidence>
<dbReference type="InterPro" id="IPR018247">
    <property type="entry name" value="EF_Hand_1_Ca_BS"/>
</dbReference>
<feature type="domain" description="EF-hand" evidence="4">
    <location>
        <begin position="823"/>
        <end position="858"/>
    </location>
</feature>
<dbReference type="PANTHER" id="PTHR34894">
    <property type="entry name" value="SAM-DEPENDENT METHYLTRANSFERASE RSMI, CONSERVED SITE"/>
    <property type="match status" value="1"/>
</dbReference>
<dbReference type="PROSITE" id="PS50096">
    <property type="entry name" value="IQ"/>
    <property type="match status" value="2"/>
</dbReference>
<evidence type="ECO:0000313" key="6">
    <source>
        <dbReference type="EMBL" id="VFT97888.1"/>
    </source>
</evidence>
<accession>A0A485LHM7</accession>